<feature type="non-terminal residue" evidence="2">
    <location>
        <position position="541"/>
    </location>
</feature>
<dbReference type="Pfam" id="PF00566">
    <property type="entry name" value="RabGAP-TBC"/>
    <property type="match status" value="1"/>
</dbReference>
<dbReference type="AlphaFoldDB" id="A0A0K2T1U8"/>
<evidence type="ECO:0000313" key="2">
    <source>
        <dbReference type="EMBL" id="CDW19441.1"/>
    </source>
</evidence>
<reference evidence="2" key="1">
    <citation type="submission" date="2014-05" db="EMBL/GenBank/DDBJ databases">
        <authorList>
            <person name="Chronopoulou M."/>
        </authorList>
    </citation>
    <scope>NUCLEOTIDE SEQUENCE</scope>
    <source>
        <tissue evidence="2">Whole organism</tissue>
    </source>
</reference>
<dbReference type="InterPro" id="IPR035969">
    <property type="entry name" value="Rab-GAP_TBC_sf"/>
</dbReference>
<dbReference type="InterPro" id="IPR000195">
    <property type="entry name" value="Rab-GAP-TBC_dom"/>
</dbReference>
<proteinExistence type="predicted"/>
<dbReference type="SUPFAM" id="SSF47923">
    <property type="entry name" value="Ypt/Rab-GAP domain of gyp1p"/>
    <property type="match status" value="1"/>
</dbReference>
<dbReference type="SMART" id="SM00164">
    <property type="entry name" value="TBC"/>
    <property type="match status" value="1"/>
</dbReference>
<name>A0A0K2T1U8_LEPSM</name>
<dbReference type="PANTHER" id="PTHR16110:SF1">
    <property type="entry name" value="TBC1 DOMAIN FAMILY MEMBER 19"/>
    <property type="match status" value="1"/>
</dbReference>
<protein>
    <recommendedName>
        <fullName evidence="1">Rab-GAP TBC domain-containing protein</fullName>
    </recommendedName>
</protein>
<accession>A0A0K2T1U8</accession>
<dbReference type="KEGG" id="lsm:121124711"/>
<sequence length="541" mass="61340">MDDKDYSDAIAERLSAEIRSQESLHKGLYRDLLKIAASPSVHEEDFHTTFLKALSRSGIETRLQNAVFHLLRTKGPEEWVRPADRNKKKEPLSYIVKIQTCWEKRILKSLNAMANELGLCLAKIRSQEEQDEISNKWSELSTLDLNLSLIRPVYAPKDFLEVLAQITSPNAVDLPGKTDNGANHSHTWGMIKVSFATLSLKELREKFIEISKIEPHLGVNPLLASTSEPNTTMESERYSLGTKVLKCNHAPLSQEFLKSGSPHSLRGKIWSQVLGSEVGEKGIEYYESLKASVIRNDILVDKLIIKDIQLTASNDDNYFVFEDTILQVLLCFSRDTEVLTKFQYRSTTPAKATLRSIGMSKNMNGNPHGNTVIYPPNGVIPFHGFAMYVAPFSYIYDNPVQLYYTFRAFYLQFACKLHEISSDSQGILSLCSTFETLLQSQEPDLWTHFVNLDVTQPLRCVFRWIIRGFSGHLPPEQLLYLWDVVLAYDSMEIFPLLAAVILSYRKDNLMMVSTLQGIEAVLADLSSLPIIPLLQLALEKR</sequence>
<evidence type="ECO:0000259" key="1">
    <source>
        <dbReference type="PROSITE" id="PS50086"/>
    </source>
</evidence>
<dbReference type="InterPro" id="IPR042507">
    <property type="entry name" value="TBC1D19"/>
</dbReference>
<dbReference type="Gene3D" id="1.10.472.80">
    <property type="entry name" value="Ypt/Rab-GAP domain of gyp1p, domain 3"/>
    <property type="match status" value="1"/>
</dbReference>
<dbReference type="EMBL" id="HACA01002080">
    <property type="protein sequence ID" value="CDW19441.1"/>
    <property type="molecule type" value="Transcribed_RNA"/>
</dbReference>
<feature type="domain" description="Rab-GAP TBC" evidence="1">
    <location>
        <begin position="260"/>
        <end position="489"/>
    </location>
</feature>
<dbReference type="PANTHER" id="PTHR16110">
    <property type="entry name" value="TBC1 DOMAIN FAMILY MEMBER 19"/>
    <property type="match status" value="1"/>
</dbReference>
<dbReference type="RefSeq" id="XP_040575827.1">
    <property type="nucleotide sequence ID" value="XM_040719893.2"/>
</dbReference>
<organism evidence="2">
    <name type="scientific">Lepeophtheirus salmonis</name>
    <name type="common">Salmon louse</name>
    <name type="synonym">Caligus salmonis</name>
    <dbReference type="NCBI Taxonomy" id="72036"/>
    <lineage>
        <taxon>Eukaryota</taxon>
        <taxon>Metazoa</taxon>
        <taxon>Ecdysozoa</taxon>
        <taxon>Arthropoda</taxon>
        <taxon>Crustacea</taxon>
        <taxon>Multicrustacea</taxon>
        <taxon>Hexanauplia</taxon>
        <taxon>Copepoda</taxon>
        <taxon>Siphonostomatoida</taxon>
        <taxon>Caligidae</taxon>
        <taxon>Lepeophtheirus</taxon>
    </lineage>
</organism>
<dbReference type="OrthoDB" id="10249775at2759"/>
<dbReference type="PROSITE" id="PS50086">
    <property type="entry name" value="TBC_RABGAP"/>
    <property type="match status" value="1"/>
</dbReference>
<dbReference type="GeneID" id="121124711"/>